<evidence type="ECO:0000256" key="1">
    <source>
        <dbReference type="ARBA" id="ARBA00022737"/>
    </source>
</evidence>
<dbReference type="Gene3D" id="3.40.50.300">
    <property type="entry name" value="P-loop containing nucleotide triphosphate hydrolases"/>
    <property type="match status" value="1"/>
</dbReference>
<feature type="domain" description="NB-ARC" evidence="6">
    <location>
        <begin position="164"/>
        <end position="342"/>
    </location>
</feature>
<dbReference type="FunFam" id="1.10.10.10:FF:000322">
    <property type="entry name" value="Probable disease resistance protein At1g63360"/>
    <property type="match status" value="1"/>
</dbReference>
<feature type="domain" description="Disease resistance N-terminal" evidence="7">
    <location>
        <begin position="15"/>
        <end position="73"/>
    </location>
</feature>
<dbReference type="Pfam" id="PF18052">
    <property type="entry name" value="Rx_N"/>
    <property type="match status" value="1"/>
</dbReference>
<dbReference type="InterPro" id="IPR058922">
    <property type="entry name" value="WHD_DRP"/>
</dbReference>
<dbReference type="Gene3D" id="3.80.10.10">
    <property type="entry name" value="Ribonuclease Inhibitor"/>
    <property type="match status" value="5"/>
</dbReference>
<dbReference type="SUPFAM" id="SSF52540">
    <property type="entry name" value="P-loop containing nucleoside triphosphate hydrolases"/>
    <property type="match status" value="1"/>
</dbReference>
<organism evidence="11 12">
    <name type="scientific">Gossypium tomentosum</name>
    <name type="common">Hawaiian cotton</name>
    <name type="synonym">Gossypium sandvicense</name>
    <dbReference type="NCBI Taxonomy" id="34277"/>
    <lineage>
        <taxon>Eukaryota</taxon>
        <taxon>Viridiplantae</taxon>
        <taxon>Streptophyta</taxon>
        <taxon>Embryophyta</taxon>
        <taxon>Tracheophyta</taxon>
        <taxon>Spermatophyta</taxon>
        <taxon>Magnoliopsida</taxon>
        <taxon>eudicotyledons</taxon>
        <taxon>Gunneridae</taxon>
        <taxon>Pentapetalae</taxon>
        <taxon>rosids</taxon>
        <taxon>malvids</taxon>
        <taxon>Malvales</taxon>
        <taxon>Malvaceae</taxon>
        <taxon>Malvoideae</taxon>
        <taxon>Gossypium</taxon>
    </lineage>
</organism>
<dbReference type="InterPro" id="IPR041118">
    <property type="entry name" value="Rx_N"/>
</dbReference>
<dbReference type="InterPro" id="IPR036875">
    <property type="entry name" value="Znf_CCHC_sf"/>
</dbReference>
<protein>
    <recommendedName>
        <fullName evidence="13">NB-ARC domain-containing protein</fullName>
    </recommendedName>
</protein>
<dbReference type="GO" id="GO:0051707">
    <property type="term" value="P:response to other organism"/>
    <property type="evidence" value="ECO:0007669"/>
    <property type="project" value="UniProtKB-ARBA"/>
</dbReference>
<dbReference type="Pfam" id="PF22936">
    <property type="entry name" value="Pol_BBD"/>
    <property type="match status" value="1"/>
</dbReference>
<dbReference type="GO" id="GO:0006952">
    <property type="term" value="P:defense response"/>
    <property type="evidence" value="ECO:0007669"/>
    <property type="project" value="UniProtKB-KW"/>
</dbReference>
<reference evidence="11 12" key="1">
    <citation type="submission" date="2019-07" db="EMBL/GenBank/DDBJ databases">
        <title>WGS assembly of Gossypium tomentosum.</title>
        <authorList>
            <person name="Chen Z.J."/>
            <person name="Sreedasyam A."/>
            <person name="Ando A."/>
            <person name="Song Q."/>
            <person name="De L."/>
            <person name="Hulse-Kemp A."/>
            <person name="Ding M."/>
            <person name="Ye W."/>
            <person name="Kirkbride R."/>
            <person name="Jenkins J."/>
            <person name="Plott C."/>
            <person name="Lovell J."/>
            <person name="Lin Y.-M."/>
            <person name="Vaughn R."/>
            <person name="Liu B."/>
            <person name="Li W."/>
            <person name="Simpson S."/>
            <person name="Scheffler B."/>
            <person name="Saski C."/>
            <person name="Grover C."/>
            <person name="Hu G."/>
            <person name="Conover J."/>
            <person name="Carlson J."/>
            <person name="Shu S."/>
            <person name="Boston L."/>
            <person name="Williams M."/>
            <person name="Peterson D."/>
            <person name="Mcgee K."/>
            <person name="Jones D."/>
            <person name="Wendel J."/>
            <person name="Stelly D."/>
            <person name="Grimwood J."/>
            <person name="Schmutz J."/>
        </authorList>
    </citation>
    <scope>NUCLEOTIDE SEQUENCE [LARGE SCALE GENOMIC DNA]</scope>
    <source>
        <strain evidence="11">7179.01</strain>
    </source>
</reference>
<dbReference type="InterPro" id="IPR027417">
    <property type="entry name" value="P-loop_NTPase"/>
</dbReference>
<feature type="compositionally biased region" description="Basic residues" evidence="5">
    <location>
        <begin position="1266"/>
        <end position="1282"/>
    </location>
</feature>
<dbReference type="PRINTS" id="PR00364">
    <property type="entry name" value="DISEASERSIST"/>
</dbReference>
<evidence type="ECO:0000259" key="10">
    <source>
        <dbReference type="Pfam" id="PF23598"/>
    </source>
</evidence>
<dbReference type="PANTHER" id="PTHR36766">
    <property type="entry name" value="PLANT BROAD-SPECTRUM MILDEW RESISTANCE PROTEIN RPW8"/>
    <property type="match status" value="1"/>
</dbReference>
<dbReference type="Pfam" id="PF00931">
    <property type="entry name" value="NB-ARC"/>
    <property type="match status" value="1"/>
</dbReference>
<dbReference type="InterPro" id="IPR002182">
    <property type="entry name" value="NB-ARC"/>
</dbReference>
<evidence type="ECO:0000313" key="11">
    <source>
        <dbReference type="EMBL" id="TYH81366.1"/>
    </source>
</evidence>
<keyword evidence="2" id="KW-0547">Nucleotide-binding</keyword>
<dbReference type="Proteomes" id="UP000322667">
    <property type="component" value="Chromosome D03"/>
</dbReference>
<evidence type="ECO:0000259" key="6">
    <source>
        <dbReference type="Pfam" id="PF00931"/>
    </source>
</evidence>
<dbReference type="GO" id="GO:0005524">
    <property type="term" value="F:ATP binding"/>
    <property type="evidence" value="ECO:0007669"/>
    <property type="project" value="UniProtKB-KW"/>
</dbReference>
<dbReference type="GO" id="GO:0008270">
    <property type="term" value="F:zinc ion binding"/>
    <property type="evidence" value="ECO:0007669"/>
    <property type="project" value="InterPro"/>
</dbReference>
<evidence type="ECO:0008006" key="13">
    <source>
        <dbReference type="Google" id="ProtNLM"/>
    </source>
</evidence>
<gene>
    <name evidence="11" type="ORF">ES332_D03G195600v1</name>
</gene>
<accession>A0A5D2LQ62</accession>
<keyword evidence="3" id="KW-0611">Plant defense</keyword>
<evidence type="ECO:0000313" key="12">
    <source>
        <dbReference type="Proteomes" id="UP000322667"/>
    </source>
</evidence>
<evidence type="ECO:0000256" key="3">
    <source>
        <dbReference type="ARBA" id="ARBA00022821"/>
    </source>
</evidence>
<keyword evidence="1" id="KW-0677">Repeat</keyword>
<feature type="domain" description="Disease resistance protein winged helix" evidence="9">
    <location>
        <begin position="399"/>
        <end position="467"/>
    </location>
</feature>
<dbReference type="Gene3D" id="1.10.10.10">
    <property type="entry name" value="Winged helix-like DNA-binding domain superfamily/Winged helix DNA-binding domain"/>
    <property type="match status" value="1"/>
</dbReference>
<dbReference type="SUPFAM" id="SSF52058">
    <property type="entry name" value="L domain-like"/>
    <property type="match status" value="2"/>
</dbReference>
<feature type="compositionally biased region" description="Basic and acidic residues" evidence="5">
    <location>
        <begin position="1249"/>
        <end position="1258"/>
    </location>
</feature>
<dbReference type="EMBL" id="CM017625">
    <property type="protein sequence ID" value="TYH81366.1"/>
    <property type="molecule type" value="Genomic_DNA"/>
</dbReference>
<dbReference type="GO" id="GO:0003676">
    <property type="term" value="F:nucleic acid binding"/>
    <property type="evidence" value="ECO:0007669"/>
    <property type="project" value="InterPro"/>
</dbReference>
<dbReference type="InterPro" id="IPR055414">
    <property type="entry name" value="LRR_R13L4/SHOC2-like"/>
</dbReference>
<evidence type="ECO:0000259" key="7">
    <source>
        <dbReference type="Pfam" id="PF18052"/>
    </source>
</evidence>
<keyword evidence="4" id="KW-0067">ATP-binding</keyword>
<sequence length="1572" mass="178758">MAKAKMAEVLLGAILEEAVSKANSIATNQISRIWNFKKELTRLGDSLEMMEAFLQDAEEMQTKKDAAADVLDEFDCEILRRKLKIRNQIRRKVLDFLSSNNSILYRLKMAKKIKDILETLDGLNKDTSSFGLQQRATEHVSPVPRRSNVETFSVMDDSTIVGRENDVSKVVDLLVNPKDKQVVSVVPIVGMAGLGKTALAKLVYDLRVKRHFDVKSWVFVSDHFDVKKILGAMFEQLTGDRHTSMPENMDAMMMKLKEKIEQAKGEKDQIKYLLVLDDVWDVKKWEDLKLCLKGISTNGGNGVIVTTRKEDVAITMQALSDQRHQPGRLEDEECWSLIKQLALTPSPIKERSRRTWLEIQKSGVWGSADSVLKVESLLKLSFDRLPSPSLKKCFAYCAMFPKDYCFETEELKQLWMAEGFLGSPMAMVDIGDKYLNELLSNSLFQGVEKDKFGNILTFKMHDSVHDLSLSVSKFDTLFFQENSSLTSKECSHTRHLNVGCDGESLPEILTAVAPKLYSLFSEIDVFKKLSKSFTRLRVLKFVGAANICELPDSLGELKHLRYLDISWTSIEALPKSTTKLYNLQTLRLLGLLRLTFPDELEKLISLKHLYFNRKELQPVNIGNLTWLQTLPIFIVGSERGCSIKELGSLNELCGELEIHHLEGVRDKQEASGANLHRCDSGSSGYNSEEVMEGESFPSWMLRPVGDSNTDLFLLNNLMELNFFNGINCESLPPLGQLHNLQYLKLRNLTKVKRMGNEFYCNESVGGMNKVIKVFPALKKFTLSGMESLEEWAAMVETKMIMFPCLERLKIWVCPLLKSLHISSCEKLSKIGARLSTSTCLKEFHLEDCPNLILPITGECSSLEKLGISSCEELSKIGDGLSTSTCLEDRFIWLSSLEKLRIFCCEKLSKIGNGLSTSTCFKELHLDYFKWCNKLESFPLKGPLSSLKELMIRDCPNFNPIPNVGEEWNSLLPNILQSNVFLCSLTILNLPDLTWIQDDSLGRLNCLRELVTGGFSEELQEFPWPSSIQHLSASILFLKLIGWEKLKSLPHKLQKIEKVSSSAKTTVTNAKFEVEKFDGTNNFGMWQCEILDVLCQQELDIALEEKPEKMDDKKWAKINRQACGTIRLCLAKKQKYSVMRETSAKKLWDTLEEKFLTKSLENKLYMKKKLYRFTYVSGMLMNNHVNSFNKILADLLNLDEKFEDEDKALLLLNSLPDEYDHLTTTLLHGKDTITFDAVCSALYRSETRKKDKKDHRDTTTEVLTVRGRSHNNKSSRRSKSKGRPAKDECAFCREKGHWKKNCLKLQKGKAISDACVAEHDEESDFSLVGIAMACHTDEWILDSGCTYHICPNNDWFSSLKELECGVVFMGNDSACKIMGVGTIQLKNHDSSIQVLTDVRYIPSLKKNLISLGVLESKWLTITLSDGLLKVVVGVLTVMKGTRRNNLTIILLFYTLPHNSFRKLKSPPHHLQLPTALEELTFRGFHEIEALPDSFRNLSSLRYLCIHSCNKLMYLPFVDVMQSLSKLKRNDILDCPQLETRCERESGPEWSKISHIPRISINLRMEMLIGLESE</sequence>
<dbReference type="InterPro" id="IPR032675">
    <property type="entry name" value="LRR_dom_sf"/>
</dbReference>
<dbReference type="Pfam" id="PF23598">
    <property type="entry name" value="LRR_14"/>
    <property type="match status" value="1"/>
</dbReference>
<evidence type="ECO:0000256" key="2">
    <source>
        <dbReference type="ARBA" id="ARBA00022741"/>
    </source>
</evidence>
<evidence type="ECO:0000259" key="8">
    <source>
        <dbReference type="Pfam" id="PF22936"/>
    </source>
</evidence>
<dbReference type="PANTHER" id="PTHR36766:SF70">
    <property type="entry name" value="DISEASE RESISTANCE PROTEIN RGA4"/>
    <property type="match status" value="1"/>
</dbReference>
<dbReference type="InterPro" id="IPR054722">
    <property type="entry name" value="PolX-like_BBD"/>
</dbReference>
<dbReference type="Gene3D" id="4.10.60.10">
    <property type="entry name" value="Zinc finger, CCHC-type"/>
    <property type="match status" value="1"/>
</dbReference>
<feature type="domain" description="Disease resistance R13L4/SHOC-2-like LRR" evidence="10">
    <location>
        <begin position="523"/>
        <end position="812"/>
    </location>
</feature>
<dbReference type="Pfam" id="PF14223">
    <property type="entry name" value="Retrotran_gag_2"/>
    <property type="match status" value="1"/>
</dbReference>
<keyword evidence="12" id="KW-1185">Reference proteome</keyword>
<evidence type="ECO:0000256" key="4">
    <source>
        <dbReference type="ARBA" id="ARBA00022840"/>
    </source>
</evidence>
<dbReference type="Pfam" id="PF23559">
    <property type="entry name" value="WHD_DRP"/>
    <property type="match status" value="1"/>
</dbReference>
<dbReference type="SUPFAM" id="SSF57756">
    <property type="entry name" value="Retrovirus zinc finger-like domains"/>
    <property type="match status" value="1"/>
</dbReference>
<dbReference type="InterPro" id="IPR036388">
    <property type="entry name" value="WH-like_DNA-bd_sf"/>
</dbReference>
<feature type="domain" description="Retrovirus-related Pol polyprotein from transposon TNT 1-94-like beta-barrel" evidence="8">
    <location>
        <begin position="1338"/>
        <end position="1416"/>
    </location>
</feature>
<dbReference type="Gene3D" id="1.20.5.4130">
    <property type="match status" value="1"/>
</dbReference>
<evidence type="ECO:0000259" key="9">
    <source>
        <dbReference type="Pfam" id="PF23559"/>
    </source>
</evidence>
<name>A0A5D2LQ62_GOSTO</name>
<dbReference type="GO" id="GO:0043531">
    <property type="term" value="F:ADP binding"/>
    <property type="evidence" value="ECO:0007669"/>
    <property type="project" value="InterPro"/>
</dbReference>
<proteinExistence type="predicted"/>
<feature type="region of interest" description="Disordered" evidence="5">
    <location>
        <begin position="1249"/>
        <end position="1282"/>
    </location>
</feature>
<evidence type="ECO:0000256" key="5">
    <source>
        <dbReference type="SAM" id="MobiDB-lite"/>
    </source>
</evidence>